<dbReference type="InterPro" id="IPR004358">
    <property type="entry name" value="Sig_transdc_His_kin-like_C"/>
</dbReference>
<dbReference type="SUPFAM" id="SSF47384">
    <property type="entry name" value="Homodimeric domain of signal transducing histidine kinase"/>
    <property type="match status" value="1"/>
</dbReference>
<evidence type="ECO:0000256" key="4">
    <source>
        <dbReference type="ARBA" id="ARBA00022679"/>
    </source>
</evidence>
<evidence type="ECO:0000256" key="2">
    <source>
        <dbReference type="ARBA" id="ARBA00012438"/>
    </source>
</evidence>
<dbReference type="GO" id="GO:0016301">
    <property type="term" value="F:kinase activity"/>
    <property type="evidence" value="ECO:0007669"/>
    <property type="project" value="UniProtKB-KW"/>
</dbReference>
<evidence type="ECO:0000256" key="1">
    <source>
        <dbReference type="ARBA" id="ARBA00000085"/>
    </source>
</evidence>
<dbReference type="InterPro" id="IPR036890">
    <property type="entry name" value="HATPase_C_sf"/>
</dbReference>
<reference evidence="10 11" key="1">
    <citation type="submission" date="2020-03" db="EMBL/GenBank/DDBJ databases">
        <title>Genomic Encyclopedia of Type Strains, Phase IV (KMG-IV): sequencing the most valuable type-strain genomes for metagenomic binning, comparative biology and taxonomic classification.</title>
        <authorList>
            <person name="Goeker M."/>
        </authorList>
    </citation>
    <scope>NUCLEOTIDE SEQUENCE [LARGE SCALE GENOMIC DNA]</scope>
    <source>
        <strain evidence="10 11">DSM 102865</strain>
    </source>
</reference>
<dbReference type="Pfam" id="PF00072">
    <property type="entry name" value="Response_reg"/>
    <property type="match status" value="1"/>
</dbReference>
<evidence type="ECO:0000259" key="8">
    <source>
        <dbReference type="PROSITE" id="PS50109"/>
    </source>
</evidence>
<dbReference type="PROSITE" id="PS50109">
    <property type="entry name" value="HIS_KIN"/>
    <property type="match status" value="1"/>
</dbReference>
<evidence type="ECO:0000313" key="11">
    <source>
        <dbReference type="Proteomes" id="UP001179181"/>
    </source>
</evidence>
<dbReference type="Gene3D" id="3.30.450.20">
    <property type="entry name" value="PAS domain"/>
    <property type="match status" value="1"/>
</dbReference>
<dbReference type="CDD" id="cd00082">
    <property type="entry name" value="HisKA"/>
    <property type="match status" value="1"/>
</dbReference>
<dbReference type="SUPFAM" id="SSF55874">
    <property type="entry name" value="ATPase domain of HSP90 chaperone/DNA topoisomerase II/histidine kinase"/>
    <property type="match status" value="1"/>
</dbReference>
<dbReference type="Proteomes" id="UP001179181">
    <property type="component" value="Unassembled WGS sequence"/>
</dbReference>
<dbReference type="Pfam" id="PF02518">
    <property type="entry name" value="HATPase_c"/>
    <property type="match status" value="1"/>
</dbReference>
<dbReference type="InterPro" id="IPR035965">
    <property type="entry name" value="PAS-like_dom_sf"/>
</dbReference>
<feature type="modified residue" description="4-aspartylphosphate" evidence="6">
    <location>
        <position position="50"/>
    </location>
</feature>
<dbReference type="InterPro" id="IPR003661">
    <property type="entry name" value="HisK_dim/P_dom"/>
</dbReference>
<dbReference type="SMART" id="SM00448">
    <property type="entry name" value="REC"/>
    <property type="match status" value="1"/>
</dbReference>
<evidence type="ECO:0000256" key="7">
    <source>
        <dbReference type="SAM" id="Coils"/>
    </source>
</evidence>
<dbReference type="Gene3D" id="3.40.50.2300">
    <property type="match status" value="1"/>
</dbReference>
<feature type="domain" description="Histidine kinase" evidence="8">
    <location>
        <begin position="296"/>
        <end position="520"/>
    </location>
</feature>
<evidence type="ECO:0000256" key="3">
    <source>
        <dbReference type="ARBA" id="ARBA00022553"/>
    </source>
</evidence>
<dbReference type="Gene3D" id="1.10.287.130">
    <property type="match status" value="1"/>
</dbReference>
<dbReference type="InterPro" id="IPR036097">
    <property type="entry name" value="HisK_dim/P_sf"/>
</dbReference>
<evidence type="ECO:0000256" key="5">
    <source>
        <dbReference type="ARBA" id="ARBA00022777"/>
    </source>
</evidence>
<dbReference type="EMBL" id="JAASQJ010000003">
    <property type="protein sequence ID" value="NIJ54299.1"/>
    <property type="molecule type" value="Genomic_DNA"/>
</dbReference>
<feature type="coiled-coil region" evidence="7">
    <location>
        <begin position="127"/>
        <end position="155"/>
    </location>
</feature>
<dbReference type="SUPFAM" id="SSF55785">
    <property type="entry name" value="PYP-like sensor domain (PAS domain)"/>
    <property type="match status" value="1"/>
</dbReference>
<evidence type="ECO:0000259" key="9">
    <source>
        <dbReference type="PROSITE" id="PS50110"/>
    </source>
</evidence>
<keyword evidence="5 10" id="KW-0418">Kinase</keyword>
<accession>A0ABX0UQ97</accession>
<proteinExistence type="predicted"/>
<gene>
    <name evidence="10" type="ORF">FHS68_003481</name>
</gene>
<dbReference type="SMART" id="SM00387">
    <property type="entry name" value="HATPase_c"/>
    <property type="match status" value="1"/>
</dbReference>
<dbReference type="InterPro" id="IPR011006">
    <property type="entry name" value="CheY-like_superfamily"/>
</dbReference>
<keyword evidence="4" id="KW-0808">Transferase</keyword>
<keyword evidence="7" id="KW-0175">Coiled coil</keyword>
<dbReference type="SUPFAM" id="SSF52172">
    <property type="entry name" value="CheY-like"/>
    <property type="match status" value="1"/>
</dbReference>
<keyword evidence="3 6" id="KW-0597">Phosphoprotein</keyword>
<dbReference type="InterPro" id="IPR052162">
    <property type="entry name" value="Sensor_kinase/Photoreceptor"/>
</dbReference>
<dbReference type="PANTHER" id="PTHR43304">
    <property type="entry name" value="PHYTOCHROME-LIKE PROTEIN CPH1"/>
    <property type="match status" value="1"/>
</dbReference>
<dbReference type="CDD" id="cd17546">
    <property type="entry name" value="REC_hyHK_CKI1_RcsC-like"/>
    <property type="match status" value="1"/>
</dbReference>
<dbReference type="PANTHER" id="PTHR43304:SF1">
    <property type="entry name" value="PAC DOMAIN-CONTAINING PROTEIN"/>
    <property type="match status" value="1"/>
</dbReference>
<comment type="catalytic activity">
    <reaction evidence="1">
        <text>ATP + protein L-histidine = ADP + protein N-phospho-L-histidine.</text>
        <dbReference type="EC" id="2.7.13.3"/>
    </reaction>
</comment>
<dbReference type="InterPro" id="IPR005467">
    <property type="entry name" value="His_kinase_dom"/>
</dbReference>
<evidence type="ECO:0000313" key="10">
    <source>
        <dbReference type="EMBL" id="NIJ54299.1"/>
    </source>
</evidence>
<protein>
    <recommendedName>
        <fullName evidence="2">histidine kinase</fullName>
        <ecNumber evidence="2">2.7.13.3</ecNumber>
    </recommendedName>
</protein>
<comment type="caution">
    <text evidence="10">The sequence shown here is derived from an EMBL/GenBank/DDBJ whole genome shotgun (WGS) entry which is preliminary data.</text>
</comment>
<dbReference type="SMART" id="SM00388">
    <property type="entry name" value="HisKA"/>
    <property type="match status" value="1"/>
</dbReference>
<dbReference type="RefSeq" id="WP_167272251.1">
    <property type="nucleotide sequence ID" value="NZ_JAASQJ010000003.1"/>
</dbReference>
<dbReference type="InterPro" id="IPR001789">
    <property type="entry name" value="Sig_transdc_resp-reg_receiver"/>
</dbReference>
<name>A0ABX0UQ97_9BACT</name>
<dbReference type="Pfam" id="PF00512">
    <property type="entry name" value="HisKA"/>
    <property type="match status" value="1"/>
</dbReference>
<dbReference type="Gene3D" id="3.30.565.10">
    <property type="entry name" value="Histidine kinase-like ATPase, C-terminal domain"/>
    <property type="match status" value="1"/>
</dbReference>
<dbReference type="EC" id="2.7.13.3" evidence="2"/>
<evidence type="ECO:0000256" key="6">
    <source>
        <dbReference type="PROSITE-ProRule" id="PRU00169"/>
    </source>
</evidence>
<keyword evidence="11" id="KW-1185">Reference proteome</keyword>
<organism evidence="10 11">
    <name type="scientific">Dyadobacter arcticus</name>
    <dbReference type="NCBI Taxonomy" id="1078754"/>
    <lineage>
        <taxon>Bacteria</taxon>
        <taxon>Pseudomonadati</taxon>
        <taxon>Bacteroidota</taxon>
        <taxon>Cytophagia</taxon>
        <taxon>Cytophagales</taxon>
        <taxon>Spirosomataceae</taxon>
        <taxon>Dyadobacter</taxon>
    </lineage>
</organism>
<dbReference type="InterPro" id="IPR003594">
    <property type="entry name" value="HATPase_dom"/>
</dbReference>
<sequence>MILIVDDRPENILPLKKILELHDFQTDSAESGEEALKKILNTSYSVIIMDVQMPGMDGFEVAEAISGFSKAKDTPIIFLSAINTEKRFITKGYSSGGIDYLTKPVDPDILLLKVKTFYKLYEQQQELKAIQESLRKEIEIRNRAQEELAARMQELRFILESLPQIAFTIKTDGKIEYVNEHWFQYSVDANTFPQIHSDDDVCERWDAHFQRGLEFTSEARLMHLDTREYKHFLLKIIPIFQNGVIIRWVGSFTDIHQQKVAHEVLEMKVEIRTRELMAKNSELETTNHELQQFAWVVSHDLKEPLRKIQTFSHLIKDKYLSGNAEATSYLNRLINSSARMSRLISDLLDYSRLSVKAFFQPTDLNILITELLLDFDELIHEKNAVIDIDRLPIIDTIPSQIRQVFQNLLGNALKFSKPDVSPVISITYDLIETKNTDGVISPDGEYCRIAIEDNGIGFDEKFLDRIFIIFQRLNNPGNYEGTGIGLAIAKKIMDKHNGLISAHSAQNHGAKFILVLPLVQEKAANETQSENQYTENL</sequence>
<dbReference type="PRINTS" id="PR00344">
    <property type="entry name" value="BCTRLSENSOR"/>
</dbReference>
<feature type="domain" description="Response regulatory" evidence="9">
    <location>
        <begin position="1"/>
        <end position="118"/>
    </location>
</feature>
<dbReference type="PROSITE" id="PS50110">
    <property type="entry name" value="RESPONSE_REGULATORY"/>
    <property type="match status" value="1"/>
</dbReference>